<proteinExistence type="predicted"/>
<keyword evidence="3" id="KW-0472">Membrane</keyword>
<dbReference type="AlphaFoldDB" id="C4NU29"/>
<accession>C4NU29</accession>
<keyword evidence="3" id="KW-0812">Transmembrane</keyword>
<name>C4NU29_9ANNE</name>
<dbReference type="EMBL" id="FJ612575">
    <property type="protein sequence ID" value="ACR23018.1"/>
    <property type="molecule type" value="Genomic_DNA"/>
</dbReference>
<evidence type="ECO:0000256" key="3">
    <source>
        <dbReference type="SAM" id="Phobius"/>
    </source>
</evidence>
<dbReference type="Pfam" id="PF00361">
    <property type="entry name" value="Proton_antipo_M"/>
    <property type="match status" value="1"/>
</dbReference>
<evidence type="ECO:0000256" key="2">
    <source>
        <dbReference type="ARBA" id="ARBA00049551"/>
    </source>
</evidence>
<comment type="catalytic activity">
    <reaction evidence="2">
        <text>a ubiquinone + NADH + 5 H(+)(in) = a ubiquinol + NAD(+) + 4 H(+)(out)</text>
        <dbReference type="Rhea" id="RHEA:29091"/>
        <dbReference type="Rhea" id="RHEA-COMP:9565"/>
        <dbReference type="Rhea" id="RHEA-COMP:9566"/>
        <dbReference type="ChEBI" id="CHEBI:15378"/>
        <dbReference type="ChEBI" id="CHEBI:16389"/>
        <dbReference type="ChEBI" id="CHEBI:17976"/>
        <dbReference type="ChEBI" id="CHEBI:57540"/>
        <dbReference type="ChEBI" id="CHEBI:57945"/>
        <dbReference type="EC" id="7.1.1.2"/>
    </reaction>
</comment>
<dbReference type="GO" id="GO:0008137">
    <property type="term" value="F:NADH dehydrogenase (ubiquinone) activity"/>
    <property type="evidence" value="ECO:0007669"/>
    <property type="project" value="UniProtKB-EC"/>
</dbReference>
<feature type="non-terminal residue" evidence="5">
    <location>
        <position position="68"/>
    </location>
</feature>
<geneLocation type="mitochondrion" evidence="5"/>
<feature type="non-terminal residue" evidence="5">
    <location>
        <position position="1"/>
    </location>
</feature>
<keyword evidence="5" id="KW-0496">Mitochondrion</keyword>
<reference evidence="5" key="1">
    <citation type="journal article" date="2009" name="Mol. Phylogenet. Evol.">
        <title>On the role of character loss in orbiniid phylogeny (Annelida): molecules vs. morphology.</title>
        <authorList>
            <person name="Bleidorn C."/>
            <person name="Hill N."/>
            <person name="Erseus C."/>
            <person name="Tiedemann R."/>
        </authorList>
    </citation>
    <scope>NUCLEOTIDE SEQUENCE</scope>
</reference>
<feature type="transmembrane region" description="Helical" evidence="3">
    <location>
        <begin position="12"/>
        <end position="31"/>
    </location>
</feature>
<sequence length="68" mass="8255">MYLIMYTVIASLPLLIMVMLMINLYPILTSFNPYFMINLNLPMIMWFMILMAFLVKIPMYMFHLWLPK</sequence>
<keyword evidence="3" id="KW-1133">Transmembrane helix</keyword>
<evidence type="ECO:0000256" key="1">
    <source>
        <dbReference type="ARBA" id="ARBA00012944"/>
    </source>
</evidence>
<dbReference type="InterPro" id="IPR001750">
    <property type="entry name" value="ND/Mrp_TM"/>
</dbReference>
<dbReference type="EC" id="7.1.1.2" evidence="1"/>
<feature type="domain" description="NADH:quinone oxidoreductase/Mrp antiporter transmembrane" evidence="4">
    <location>
        <begin position="1"/>
        <end position="68"/>
    </location>
</feature>
<organism evidence="5">
    <name type="scientific">Stygocapitella subterranea</name>
    <dbReference type="NCBI Taxonomy" id="152571"/>
    <lineage>
        <taxon>Eukaryota</taxon>
        <taxon>Metazoa</taxon>
        <taxon>Spiralia</taxon>
        <taxon>Lophotrochozoa</taxon>
        <taxon>Annelida</taxon>
        <taxon>Polychaeta</taxon>
        <taxon>Polychaeta incertae sedis</taxon>
        <taxon>Parergodrilidae</taxon>
        <taxon>Stygocapitella</taxon>
    </lineage>
</organism>
<evidence type="ECO:0000259" key="4">
    <source>
        <dbReference type="Pfam" id="PF00361"/>
    </source>
</evidence>
<feature type="transmembrane region" description="Helical" evidence="3">
    <location>
        <begin position="43"/>
        <end position="66"/>
    </location>
</feature>
<protein>
    <recommendedName>
        <fullName evidence="1">NADH:ubiquinone reductase (H(+)-translocating)</fullName>
        <ecNumber evidence="1">7.1.1.2</ecNumber>
    </recommendedName>
</protein>
<evidence type="ECO:0000313" key="5">
    <source>
        <dbReference type="EMBL" id="ACR23018.1"/>
    </source>
</evidence>